<keyword evidence="2" id="KW-1185">Reference proteome</keyword>
<dbReference type="EMBL" id="OC873999">
    <property type="protein sequence ID" value="CAD7637183.1"/>
    <property type="molecule type" value="Genomic_DNA"/>
</dbReference>
<proteinExistence type="predicted"/>
<reference evidence="1" key="1">
    <citation type="submission" date="2020-11" db="EMBL/GenBank/DDBJ databases">
        <authorList>
            <person name="Tran Van P."/>
        </authorList>
    </citation>
    <scope>NUCLEOTIDE SEQUENCE</scope>
</reference>
<name>A0A7R9Q987_9ACAR</name>
<dbReference type="AlphaFoldDB" id="A0A7R9Q987"/>
<dbReference type="EMBL" id="CAJPIZ010019424">
    <property type="protein sequence ID" value="CAG2116930.1"/>
    <property type="molecule type" value="Genomic_DNA"/>
</dbReference>
<sequence>MAQHMKHKKILTITIDDSEDEGEDNVRQQVQIYAKDSMDRLGDDLYGLVLSYLSLEDRFLYECVSKQFQRTVFECVVDITLNEHIIRKTQGVSALTYCDDFTQLRTPAMDPSNITFSNARTHCLSLCVQLA</sequence>
<evidence type="ECO:0000313" key="2">
    <source>
        <dbReference type="Proteomes" id="UP000759131"/>
    </source>
</evidence>
<gene>
    <name evidence="1" type="ORF">OSB1V03_LOCUS16885</name>
</gene>
<dbReference type="InterPro" id="IPR036047">
    <property type="entry name" value="F-box-like_dom_sf"/>
</dbReference>
<evidence type="ECO:0008006" key="3">
    <source>
        <dbReference type="Google" id="ProtNLM"/>
    </source>
</evidence>
<evidence type="ECO:0000313" key="1">
    <source>
        <dbReference type="EMBL" id="CAD7637183.1"/>
    </source>
</evidence>
<dbReference type="OrthoDB" id="3219396at2759"/>
<accession>A0A7R9Q987</accession>
<organism evidence="1">
    <name type="scientific">Medioppia subpectinata</name>
    <dbReference type="NCBI Taxonomy" id="1979941"/>
    <lineage>
        <taxon>Eukaryota</taxon>
        <taxon>Metazoa</taxon>
        <taxon>Ecdysozoa</taxon>
        <taxon>Arthropoda</taxon>
        <taxon>Chelicerata</taxon>
        <taxon>Arachnida</taxon>
        <taxon>Acari</taxon>
        <taxon>Acariformes</taxon>
        <taxon>Sarcoptiformes</taxon>
        <taxon>Oribatida</taxon>
        <taxon>Brachypylina</taxon>
        <taxon>Oppioidea</taxon>
        <taxon>Oppiidae</taxon>
        <taxon>Medioppia</taxon>
    </lineage>
</organism>
<protein>
    <recommendedName>
        <fullName evidence="3">F-box domain-containing protein</fullName>
    </recommendedName>
</protein>
<dbReference type="Proteomes" id="UP000759131">
    <property type="component" value="Unassembled WGS sequence"/>
</dbReference>
<dbReference type="SUPFAM" id="SSF81383">
    <property type="entry name" value="F-box domain"/>
    <property type="match status" value="1"/>
</dbReference>